<evidence type="ECO:0000313" key="2">
    <source>
        <dbReference type="EMBL" id="KEQ24132.1"/>
    </source>
</evidence>
<protein>
    <recommendedName>
        <fullName evidence="1">Cupin type-2 domain-containing protein</fullName>
    </recommendedName>
</protein>
<dbReference type="GO" id="GO:0030145">
    <property type="term" value="F:manganese ion binding"/>
    <property type="evidence" value="ECO:0007669"/>
    <property type="project" value="InterPro"/>
</dbReference>
<name>A0A081P0A9_9BACL</name>
<dbReference type="Proteomes" id="UP000028123">
    <property type="component" value="Unassembled WGS sequence"/>
</dbReference>
<dbReference type="Gene3D" id="2.60.120.10">
    <property type="entry name" value="Jelly Rolls"/>
    <property type="match status" value="1"/>
</dbReference>
<proteinExistence type="predicted"/>
<dbReference type="CDD" id="cd02226">
    <property type="entry name" value="cupin_YdbB-like"/>
    <property type="match status" value="1"/>
</dbReference>
<organism evidence="2 3">
    <name type="scientific">Paenibacillus tyrfis</name>
    <dbReference type="NCBI Taxonomy" id="1501230"/>
    <lineage>
        <taxon>Bacteria</taxon>
        <taxon>Bacillati</taxon>
        <taxon>Bacillota</taxon>
        <taxon>Bacilli</taxon>
        <taxon>Bacillales</taxon>
        <taxon>Paenibacillaceae</taxon>
        <taxon>Paenibacillus</taxon>
    </lineage>
</organism>
<evidence type="ECO:0000313" key="3">
    <source>
        <dbReference type="Proteomes" id="UP000028123"/>
    </source>
</evidence>
<dbReference type="InterPro" id="IPR011051">
    <property type="entry name" value="RmlC_Cupin_sf"/>
</dbReference>
<dbReference type="InterPro" id="IPR014710">
    <property type="entry name" value="RmlC-like_jellyroll"/>
</dbReference>
<dbReference type="PROSITE" id="PS00725">
    <property type="entry name" value="GERMIN"/>
    <property type="match status" value="1"/>
</dbReference>
<dbReference type="AlphaFoldDB" id="A0A081P0A9"/>
<dbReference type="eggNOG" id="COG0662">
    <property type="taxonomic scope" value="Bacteria"/>
</dbReference>
<dbReference type="OrthoDB" id="9794183at2"/>
<dbReference type="InterPro" id="IPR019780">
    <property type="entry name" value="Germin_Mn-BS"/>
</dbReference>
<dbReference type="PANTHER" id="PTHR36114:SF1">
    <property type="entry name" value="16.7 KDA PROTEIN IN WHIE LOCUS"/>
    <property type="match status" value="1"/>
</dbReference>
<keyword evidence="3" id="KW-1185">Reference proteome</keyword>
<reference evidence="2 3" key="1">
    <citation type="submission" date="2014-06" db="EMBL/GenBank/DDBJ databases">
        <title>Draft genome sequence of Paenibacillus sp. MSt1.</title>
        <authorList>
            <person name="Aw Y.K."/>
            <person name="Ong K.S."/>
            <person name="Gan H.M."/>
            <person name="Lee S.M."/>
        </authorList>
    </citation>
    <scope>NUCLEOTIDE SEQUENCE [LARGE SCALE GENOMIC DNA]</scope>
    <source>
        <strain evidence="2 3">MSt1</strain>
    </source>
</reference>
<dbReference type="InterPro" id="IPR052044">
    <property type="entry name" value="PKS_Associated_Protein"/>
</dbReference>
<dbReference type="SUPFAM" id="SSF51182">
    <property type="entry name" value="RmlC-like cupins"/>
    <property type="match status" value="1"/>
</dbReference>
<dbReference type="PANTHER" id="PTHR36114">
    <property type="entry name" value="16.7 KDA PROTEIN IN WHIE LOCUS"/>
    <property type="match status" value="1"/>
</dbReference>
<comment type="caution">
    <text evidence="2">The sequence shown here is derived from an EMBL/GenBank/DDBJ whole genome shotgun (WGS) entry which is preliminary data.</text>
</comment>
<dbReference type="InterPro" id="IPR013096">
    <property type="entry name" value="Cupin_2"/>
</dbReference>
<evidence type="ECO:0000259" key="1">
    <source>
        <dbReference type="Pfam" id="PF07883"/>
    </source>
</evidence>
<dbReference type="Pfam" id="PF07883">
    <property type="entry name" value="Cupin_2"/>
    <property type="match status" value="1"/>
</dbReference>
<accession>A0A081P0A9</accession>
<dbReference type="EMBL" id="JNVM01000017">
    <property type="protein sequence ID" value="KEQ24132.1"/>
    <property type="molecule type" value="Genomic_DNA"/>
</dbReference>
<sequence>MKSAQELEVVNLSQVSGSVEEQYRNVVVSTVNESCLRLAVFTGEYQWHYHPTSDELFIVLEGELLIDFQDRDTVSLKANDSITIPAGVVHRTRSNVRTVNLCFEHTDADTVFI</sequence>
<feature type="domain" description="Cupin type-2" evidence="1">
    <location>
        <begin position="44"/>
        <end position="94"/>
    </location>
</feature>
<gene>
    <name evidence="2" type="ORF">ET33_10525</name>
</gene>